<evidence type="ECO:0000313" key="3">
    <source>
        <dbReference type="Proteomes" id="UP000323164"/>
    </source>
</evidence>
<dbReference type="Gene3D" id="3.30.1330.40">
    <property type="entry name" value="RutC-like"/>
    <property type="match status" value="1"/>
</dbReference>
<dbReference type="OrthoDB" id="1114505at2"/>
<keyword evidence="3" id="KW-1185">Reference proteome</keyword>
<reference evidence="2 3" key="1">
    <citation type="submission" date="2019-08" db="EMBL/GenBank/DDBJ databases">
        <title>Draft genome sequence of Lysobacter sp. UKS-15.</title>
        <authorList>
            <person name="Im W.-T."/>
        </authorList>
    </citation>
    <scope>NUCLEOTIDE SEQUENCE [LARGE SCALE GENOMIC DNA]</scope>
    <source>
        <strain evidence="2 3">UKS-15</strain>
    </source>
</reference>
<protein>
    <submittedName>
        <fullName evidence="2">Pteridine-dependent deoxygenase</fullName>
    </submittedName>
</protein>
<dbReference type="Proteomes" id="UP000323164">
    <property type="component" value="Unassembled WGS sequence"/>
</dbReference>
<proteinExistence type="predicted"/>
<dbReference type="AlphaFoldDB" id="A0A5D8YZN9"/>
<dbReference type="EMBL" id="VTRV01000124">
    <property type="protein sequence ID" value="TZF87870.1"/>
    <property type="molecule type" value="Genomic_DNA"/>
</dbReference>
<feature type="domain" description="Chorismatase FkbO/Hyg5-like N-terminal" evidence="1">
    <location>
        <begin position="31"/>
        <end position="153"/>
    </location>
</feature>
<comment type="caution">
    <text evidence="2">The sequence shown here is derived from an EMBL/GenBank/DDBJ whole genome shotgun (WGS) entry which is preliminary data.</text>
</comment>
<sequence>MAFGACGRESASQDPRVIHVALEPFGAAPFEVWRGTAPVVHGRADDLAFAHDGHLLVAAMDVPEIDGDIGSAAAHAYASLQRQTEALGYSHLLRIWNYVDDITLGEGDRERYKQFCVGRAAGLGDSFHTATLPAATAIGRIHPTGGLQVYWLASRSAGTPLENPRQVSAYRYPRQYGPQPPSFARAMLPPAPLPLLLSGTASIRGHESLHHESTDAQLDETLANIGSLIDVARELRPELPAELGASSPLKAYVRETTELAQVDAGLQCRLPDVPRVVLHARVCRRELRLEIDGCHG</sequence>
<dbReference type="InterPro" id="IPR049368">
    <property type="entry name" value="FkbO_Hyg5-like_N"/>
</dbReference>
<evidence type="ECO:0000259" key="1">
    <source>
        <dbReference type="Pfam" id="PF21168"/>
    </source>
</evidence>
<gene>
    <name evidence="2" type="ORF">FW784_10625</name>
</gene>
<dbReference type="InterPro" id="IPR035959">
    <property type="entry name" value="RutC-like_sf"/>
</dbReference>
<name>A0A5D8YZN9_9GAMM</name>
<evidence type="ECO:0000313" key="2">
    <source>
        <dbReference type="EMBL" id="TZF87870.1"/>
    </source>
</evidence>
<dbReference type="Pfam" id="PF21168">
    <property type="entry name" value="FkbO_Hyg5-like_N"/>
    <property type="match status" value="1"/>
</dbReference>
<organism evidence="2 3">
    <name type="scientific">Cognatilysobacter lacus</name>
    <dbReference type="NCBI Taxonomy" id="1643323"/>
    <lineage>
        <taxon>Bacteria</taxon>
        <taxon>Pseudomonadati</taxon>
        <taxon>Pseudomonadota</taxon>
        <taxon>Gammaproteobacteria</taxon>
        <taxon>Lysobacterales</taxon>
        <taxon>Lysobacteraceae</taxon>
        <taxon>Cognatilysobacter</taxon>
    </lineage>
</organism>
<accession>A0A5D8YZN9</accession>